<organism evidence="10 11">
    <name type="scientific">Aspergillus campestris (strain IBT 28561)</name>
    <dbReference type="NCBI Taxonomy" id="1392248"/>
    <lineage>
        <taxon>Eukaryota</taxon>
        <taxon>Fungi</taxon>
        <taxon>Dikarya</taxon>
        <taxon>Ascomycota</taxon>
        <taxon>Pezizomycotina</taxon>
        <taxon>Eurotiomycetes</taxon>
        <taxon>Eurotiomycetidae</taxon>
        <taxon>Eurotiales</taxon>
        <taxon>Aspergillaceae</taxon>
        <taxon>Aspergillus</taxon>
        <taxon>Aspergillus subgen. Circumdati</taxon>
    </lineage>
</organism>
<evidence type="ECO:0000259" key="9">
    <source>
        <dbReference type="PROSITE" id="PS51645"/>
    </source>
</evidence>
<dbReference type="PANTHER" id="PTHR11455">
    <property type="entry name" value="CRYPTOCHROME"/>
    <property type="match status" value="1"/>
</dbReference>
<gene>
    <name evidence="10" type="ORF">P168DRAFT_298844</name>
</gene>
<proteinExistence type="inferred from homology"/>
<dbReference type="VEuPathDB" id="FungiDB:P168DRAFT_298844"/>
<dbReference type="InterPro" id="IPR014729">
    <property type="entry name" value="Rossmann-like_a/b/a_fold"/>
</dbReference>
<comment type="similarity">
    <text evidence="2">Belongs to the DNA photolyase class-1 family.</text>
</comment>
<evidence type="ECO:0000256" key="4">
    <source>
        <dbReference type="ARBA" id="ARBA00022827"/>
    </source>
</evidence>
<dbReference type="GO" id="GO:0003677">
    <property type="term" value="F:DNA binding"/>
    <property type="evidence" value="ECO:0007669"/>
    <property type="project" value="TreeGrafter"/>
</dbReference>
<dbReference type="PROSITE" id="PS51645">
    <property type="entry name" value="PHR_CRY_ALPHA_BETA"/>
    <property type="match status" value="1"/>
</dbReference>
<dbReference type="PRINTS" id="PR00147">
    <property type="entry name" value="DNAPHOTLYASE"/>
</dbReference>
<dbReference type="GeneID" id="36545825"/>
<feature type="site" description="Electron transfer via tryptophanyl radical" evidence="7">
    <location>
        <position position="496"/>
    </location>
</feature>
<evidence type="ECO:0000313" key="11">
    <source>
        <dbReference type="Proteomes" id="UP000234254"/>
    </source>
</evidence>
<evidence type="ECO:0000256" key="6">
    <source>
        <dbReference type="PIRSR" id="PIRSR602081-1"/>
    </source>
</evidence>
<dbReference type="OrthoDB" id="435881at2759"/>
<feature type="compositionally biased region" description="Basic and acidic residues" evidence="8">
    <location>
        <begin position="567"/>
        <end position="580"/>
    </location>
</feature>
<name>A0A2I1CX76_ASPC2</name>
<feature type="binding site" evidence="6">
    <location>
        <begin position="486"/>
        <end position="488"/>
    </location>
    <ligand>
        <name>FAD</name>
        <dbReference type="ChEBI" id="CHEBI:57692"/>
    </ligand>
</feature>
<feature type="site" description="Electron transfer via tryptophanyl radical" evidence="7">
    <location>
        <position position="473"/>
    </location>
</feature>
<feature type="binding site" evidence="6">
    <location>
        <begin position="388"/>
        <end position="395"/>
    </location>
    <ligand>
        <name>FAD</name>
        <dbReference type="ChEBI" id="CHEBI:57692"/>
    </ligand>
</feature>
<dbReference type="GO" id="GO:0003904">
    <property type="term" value="F:deoxyribodipyrimidine photo-lyase activity"/>
    <property type="evidence" value="ECO:0007669"/>
    <property type="project" value="TreeGrafter"/>
</dbReference>
<dbReference type="PROSITE" id="PS00394">
    <property type="entry name" value="DNA_PHOTOLYASES_1_1"/>
    <property type="match status" value="1"/>
</dbReference>
<dbReference type="Gene3D" id="1.25.40.80">
    <property type="match status" value="1"/>
</dbReference>
<dbReference type="SUPFAM" id="SSF52425">
    <property type="entry name" value="Cryptochrome/photolyase, N-terminal domain"/>
    <property type="match status" value="1"/>
</dbReference>
<evidence type="ECO:0000256" key="8">
    <source>
        <dbReference type="SAM" id="MobiDB-lite"/>
    </source>
</evidence>
<feature type="site" description="Electron transfer via tryptophanyl radical" evidence="7">
    <location>
        <position position="420"/>
    </location>
</feature>
<feature type="domain" description="Photolyase/cryptochrome alpha/beta" evidence="9">
    <location>
        <begin position="94"/>
        <end position="231"/>
    </location>
</feature>
<dbReference type="RefSeq" id="XP_024690820.1">
    <property type="nucleotide sequence ID" value="XM_024838301.1"/>
</dbReference>
<feature type="compositionally biased region" description="Basic and acidic residues" evidence="8">
    <location>
        <begin position="546"/>
        <end position="557"/>
    </location>
</feature>
<dbReference type="FunFam" id="1.10.579.10:FF:000003">
    <property type="entry name" value="Deoxyribodipyrimidine photo-lyase"/>
    <property type="match status" value="1"/>
</dbReference>
<dbReference type="Proteomes" id="UP000234254">
    <property type="component" value="Unassembled WGS sequence"/>
</dbReference>
<keyword evidence="11" id="KW-1185">Reference proteome</keyword>
<evidence type="ECO:0000313" key="10">
    <source>
        <dbReference type="EMBL" id="PKY02226.1"/>
    </source>
</evidence>
<dbReference type="EMBL" id="MSFM01000010">
    <property type="protein sequence ID" value="PKY02226.1"/>
    <property type="molecule type" value="Genomic_DNA"/>
</dbReference>
<feature type="region of interest" description="Disordered" evidence="8">
    <location>
        <begin position="1"/>
        <end position="43"/>
    </location>
</feature>
<comment type="cofactor">
    <cofactor evidence="1">
        <name>(6R)-5,10-methylene-5,6,7,8-tetrahydrofolate</name>
        <dbReference type="ChEBI" id="CHEBI:15636"/>
    </cofactor>
</comment>
<dbReference type="GO" id="GO:0005634">
    <property type="term" value="C:nucleus"/>
    <property type="evidence" value="ECO:0007669"/>
    <property type="project" value="TreeGrafter"/>
</dbReference>
<feature type="compositionally biased region" description="Polar residues" evidence="8">
    <location>
        <begin position="9"/>
        <end position="21"/>
    </location>
</feature>
<dbReference type="GO" id="GO:0071949">
    <property type="term" value="F:FAD binding"/>
    <property type="evidence" value="ECO:0007669"/>
    <property type="project" value="TreeGrafter"/>
</dbReference>
<dbReference type="InterPro" id="IPR018394">
    <property type="entry name" value="DNA_photolyase_1_CS_C"/>
</dbReference>
<protein>
    <submittedName>
        <fullName evidence="10">Deoxyribodipyrimidine photo-lyase</fullName>
    </submittedName>
</protein>
<dbReference type="InterPro" id="IPR036134">
    <property type="entry name" value="Crypto/Photolyase_FAD-like_sf"/>
</dbReference>
<dbReference type="Pfam" id="PF00875">
    <property type="entry name" value="DNA_photolyase"/>
    <property type="match status" value="1"/>
</dbReference>
<evidence type="ECO:0000256" key="7">
    <source>
        <dbReference type="PIRSR" id="PIRSR602081-2"/>
    </source>
</evidence>
<dbReference type="GO" id="GO:0005737">
    <property type="term" value="C:cytoplasm"/>
    <property type="evidence" value="ECO:0007669"/>
    <property type="project" value="TreeGrafter"/>
</dbReference>
<dbReference type="InterPro" id="IPR002081">
    <property type="entry name" value="Cryptochrome/DNA_photolyase_1"/>
</dbReference>
<dbReference type="Gene3D" id="1.10.579.10">
    <property type="entry name" value="DNA Cyclobutane Dipyrimidine Photolyase, subunit A, domain 3"/>
    <property type="match status" value="1"/>
</dbReference>
<sequence length="586" mass="67712">MPPTKRRAPSTSKDASTNGASHASKRGRLDLTEPHPNSQQAEDFGIVLRDFYSPEMSNERCEAYNNGTLERPIETLQKAYEATMDARQSIRPNNAVVHWFKSDLRLHDNRALRMAYEVARDNKIPLICLYILSPEDFTAHLTSPARVDLTLRTLEQLKRDLGELDIPLYMETQDRRKEIPSRILDLCERWGANHLFANIEYEVDELRRDARLVRLCVDKGIKFEAAHDTCVVTPGSLSSQQGKQYAVYSPWYRTWLAFLKENPEYLEIVEEPGSNPGNARKHFGDLFDSQVPAPPTNKRLSEEEKSHLHKLYPAGEHEALRRLEEFLEEKAKSYDNMRNFPTGQHTSVLSPYFASGALSARTAVSMARQANGNQLDRKEPGYVSWISEVAWRDFYRHVLVHWPYICMNKCFKPEFTNAEWEYNKDQFNAWCGGKTGFPIVDAAMRQLKQDAWMHNRTRMIVSSFLSKDLLIDWRRGERYFMENLIDGDFASNHGGWGFGSSTGVDPQPYFRIFNPSRQSERFDADGEYIRRWVPELRDVQGSAIHEPYERGAGDTARKNGYPKPIVKHSESRDRALDRYKRASQTK</sequence>
<feature type="binding site" evidence="6">
    <location>
        <position position="385"/>
    </location>
    <ligand>
        <name>FAD</name>
        <dbReference type="ChEBI" id="CHEBI:57692"/>
    </ligand>
</feature>
<dbReference type="GO" id="GO:0032922">
    <property type="term" value="P:circadian regulation of gene expression"/>
    <property type="evidence" value="ECO:0007669"/>
    <property type="project" value="TreeGrafter"/>
</dbReference>
<reference evidence="10" key="1">
    <citation type="submission" date="2016-12" db="EMBL/GenBank/DDBJ databases">
        <title>The genomes of Aspergillus section Nigri reveals drivers in fungal speciation.</title>
        <authorList>
            <consortium name="DOE Joint Genome Institute"/>
            <person name="Vesth T.C."/>
            <person name="Nybo J."/>
            <person name="Theobald S."/>
            <person name="Brandl J."/>
            <person name="Frisvad J.C."/>
            <person name="Nielsen K.F."/>
            <person name="Lyhne E.K."/>
            <person name="Kogle M.E."/>
            <person name="Kuo A."/>
            <person name="Riley R."/>
            <person name="Clum A."/>
            <person name="Nolan M."/>
            <person name="Lipzen A."/>
            <person name="Salamov A."/>
            <person name="Henrissat B."/>
            <person name="Wiebenga A."/>
            <person name="De vries R.P."/>
            <person name="Grigoriev I.V."/>
            <person name="Mortensen U.H."/>
            <person name="Andersen M.R."/>
            <person name="Baker S.E."/>
        </authorList>
    </citation>
    <scope>NUCLEOTIDE SEQUENCE</scope>
    <source>
        <strain evidence="10">IBT 28561</strain>
    </source>
</reference>
<dbReference type="GO" id="GO:0006139">
    <property type="term" value="P:nucleobase-containing compound metabolic process"/>
    <property type="evidence" value="ECO:0007669"/>
    <property type="project" value="UniProtKB-ARBA"/>
</dbReference>
<dbReference type="Gene3D" id="3.40.50.620">
    <property type="entry name" value="HUPs"/>
    <property type="match status" value="1"/>
</dbReference>
<keyword evidence="5" id="KW-0157">Chromophore</keyword>
<evidence type="ECO:0000256" key="3">
    <source>
        <dbReference type="ARBA" id="ARBA00022630"/>
    </source>
</evidence>
<dbReference type="PANTHER" id="PTHR11455:SF18">
    <property type="entry name" value="SI:CH1073-390K14.1"/>
    <property type="match status" value="1"/>
</dbReference>
<comment type="caution">
    <text evidence="10">The sequence shown here is derived from an EMBL/GenBank/DDBJ whole genome shotgun (WGS) entry which is preliminary data.</text>
</comment>
<evidence type="ECO:0000256" key="2">
    <source>
        <dbReference type="ARBA" id="ARBA00005862"/>
    </source>
</evidence>
<dbReference type="InterPro" id="IPR006050">
    <property type="entry name" value="DNA_photolyase_N"/>
</dbReference>
<dbReference type="InterPro" id="IPR005101">
    <property type="entry name" value="Cryptochr/Photolyase_FAD-bd"/>
</dbReference>
<dbReference type="AlphaFoldDB" id="A0A2I1CX76"/>
<dbReference type="GO" id="GO:0043153">
    <property type="term" value="P:entrainment of circadian clock by photoperiod"/>
    <property type="evidence" value="ECO:0007669"/>
    <property type="project" value="TreeGrafter"/>
</dbReference>
<feature type="binding site" evidence="6">
    <location>
        <begin position="346"/>
        <end position="350"/>
    </location>
    <ligand>
        <name>FAD</name>
        <dbReference type="ChEBI" id="CHEBI:57692"/>
    </ligand>
</feature>
<dbReference type="SUPFAM" id="SSF48173">
    <property type="entry name" value="Cryptochrome/photolyase FAD-binding domain"/>
    <property type="match status" value="1"/>
</dbReference>
<comment type="cofactor">
    <cofactor evidence="6">
        <name>FAD</name>
        <dbReference type="ChEBI" id="CHEBI:57692"/>
    </cofactor>
    <text evidence="6">Binds 1 FAD per subunit.</text>
</comment>
<dbReference type="Pfam" id="PF03441">
    <property type="entry name" value="FAD_binding_7"/>
    <property type="match status" value="1"/>
</dbReference>
<dbReference type="InterPro" id="IPR036155">
    <property type="entry name" value="Crypto/Photolyase_N_sf"/>
</dbReference>
<feature type="binding site" evidence="6">
    <location>
        <position position="334"/>
    </location>
    <ligand>
        <name>FAD</name>
        <dbReference type="ChEBI" id="CHEBI:57692"/>
    </ligand>
</feature>
<keyword evidence="3 6" id="KW-0285">Flavoprotein</keyword>
<dbReference type="PROSITE" id="PS00691">
    <property type="entry name" value="DNA_PHOTOLYASES_1_2"/>
    <property type="match status" value="1"/>
</dbReference>
<feature type="region of interest" description="Disordered" evidence="8">
    <location>
        <begin position="543"/>
        <end position="586"/>
    </location>
</feature>
<evidence type="ECO:0000256" key="1">
    <source>
        <dbReference type="ARBA" id="ARBA00001932"/>
    </source>
</evidence>
<dbReference type="GO" id="GO:0006950">
    <property type="term" value="P:response to stress"/>
    <property type="evidence" value="ECO:0007669"/>
    <property type="project" value="UniProtKB-ARBA"/>
</dbReference>
<accession>A0A2I1CX76</accession>
<evidence type="ECO:0000256" key="5">
    <source>
        <dbReference type="ARBA" id="ARBA00022991"/>
    </source>
</evidence>
<keyword evidence="4 6" id="KW-0274">FAD</keyword>